<dbReference type="GO" id="GO:0005886">
    <property type="term" value="C:plasma membrane"/>
    <property type="evidence" value="ECO:0007669"/>
    <property type="project" value="UniProtKB-SubCell"/>
</dbReference>
<keyword evidence="5" id="KW-0997">Cell inner membrane</keyword>
<keyword evidence="3" id="KW-0813">Transport</keyword>
<evidence type="ECO:0000256" key="7">
    <source>
        <dbReference type="ARBA" id="ARBA00022927"/>
    </source>
</evidence>
<comment type="subcellular location">
    <subcellularLocation>
        <location evidence="1">Cell inner membrane</location>
    </subcellularLocation>
</comment>
<evidence type="ECO:0000313" key="13">
    <source>
        <dbReference type="Proteomes" id="UP000294360"/>
    </source>
</evidence>
<evidence type="ECO:0000256" key="8">
    <source>
        <dbReference type="ARBA" id="ARBA00022989"/>
    </source>
</evidence>
<dbReference type="PANTHER" id="PTHR38831">
    <property type="entry name" value="TYPE II SECRETION SYSTEM PROTEIN K"/>
    <property type="match status" value="1"/>
</dbReference>
<keyword evidence="4" id="KW-1003">Cell membrane</keyword>
<organism evidence="12 13">
    <name type="scientific">Methylocella tundrae</name>
    <dbReference type="NCBI Taxonomy" id="227605"/>
    <lineage>
        <taxon>Bacteria</taxon>
        <taxon>Pseudomonadati</taxon>
        <taxon>Pseudomonadota</taxon>
        <taxon>Alphaproteobacteria</taxon>
        <taxon>Hyphomicrobiales</taxon>
        <taxon>Beijerinckiaceae</taxon>
        <taxon>Methylocella</taxon>
    </lineage>
</organism>
<evidence type="ECO:0000256" key="1">
    <source>
        <dbReference type="ARBA" id="ARBA00004533"/>
    </source>
</evidence>
<dbReference type="InterPro" id="IPR005628">
    <property type="entry name" value="GspK"/>
</dbReference>
<dbReference type="Gene3D" id="1.10.40.60">
    <property type="entry name" value="EpsJ-like"/>
    <property type="match status" value="1"/>
</dbReference>
<protein>
    <submittedName>
        <fullName evidence="12">Putative general secretion pathway protein K</fullName>
    </submittedName>
</protein>
<keyword evidence="6 10" id="KW-0812">Transmembrane</keyword>
<accession>A0A4U8Z0K4</accession>
<evidence type="ECO:0000259" key="11">
    <source>
        <dbReference type="Pfam" id="PF21687"/>
    </source>
</evidence>
<evidence type="ECO:0000256" key="5">
    <source>
        <dbReference type="ARBA" id="ARBA00022519"/>
    </source>
</evidence>
<dbReference type="GO" id="GO:0009306">
    <property type="term" value="P:protein secretion"/>
    <property type="evidence" value="ECO:0007669"/>
    <property type="project" value="InterPro"/>
</dbReference>
<dbReference type="SUPFAM" id="SSF158544">
    <property type="entry name" value="GspK insert domain-like"/>
    <property type="match status" value="1"/>
</dbReference>
<evidence type="ECO:0000256" key="3">
    <source>
        <dbReference type="ARBA" id="ARBA00022448"/>
    </source>
</evidence>
<dbReference type="EMBL" id="LR536450">
    <property type="protein sequence ID" value="VFU08204.1"/>
    <property type="molecule type" value="Genomic_DNA"/>
</dbReference>
<evidence type="ECO:0000256" key="9">
    <source>
        <dbReference type="ARBA" id="ARBA00023136"/>
    </source>
</evidence>
<dbReference type="RefSeq" id="WP_244605720.1">
    <property type="nucleotide sequence ID" value="NZ_CP139089.1"/>
</dbReference>
<keyword evidence="7" id="KW-0653">Protein transport</keyword>
<dbReference type="InterPro" id="IPR049031">
    <property type="entry name" value="T2SSK_SAM-like_1st"/>
</dbReference>
<evidence type="ECO:0000256" key="10">
    <source>
        <dbReference type="SAM" id="Phobius"/>
    </source>
</evidence>
<feature type="transmembrane region" description="Helical" evidence="10">
    <location>
        <begin position="20"/>
        <end position="41"/>
    </location>
</feature>
<keyword evidence="8 10" id="KW-1133">Transmembrane helix</keyword>
<dbReference type="AlphaFoldDB" id="A0A4U8Z0K4"/>
<evidence type="ECO:0000256" key="6">
    <source>
        <dbReference type="ARBA" id="ARBA00022692"/>
    </source>
</evidence>
<gene>
    <name evidence="12" type="ORF">MTUNDRAET4_1311</name>
</gene>
<name>A0A4U8Z0K4_METTU</name>
<dbReference type="Proteomes" id="UP000294360">
    <property type="component" value="Chromosome"/>
</dbReference>
<evidence type="ECO:0000313" key="12">
    <source>
        <dbReference type="EMBL" id="VFU08204.1"/>
    </source>
</evidence>
<dbReference type="PANTHER" id="PTHR38831:SF2">
    <property type="entry name" value="TYPE II SECRETION SYSTEM PROTEIN K"/>
    <property type="match status" value="1"/>
</dbReference>
<reference evidence="12 13" key="1">
    <citation type="submission" date="2019-03" db="EMBL/GenBank/DDBJ databases">
        <authorList>
            <person name="Kox A.R. M."/>
        </authorList>
    </citation>
    <scope>NUCLEOTIDE SEQUENCE [LARGE SCALE GENOMIC DNA]</scope>
    <source>
        <strain evidence="12">MTUNDRAET4 annotated genome</strain>
    </source>
</reference>
<dbReference type="InterPro" id="IPR038072">
    <property type="entry name" value="GspK_central_sf"/>
</dbReference>
<dbReference type="KEGG" id="mtun:MTUNDRAET4_1311"/>
<sequence>MRLSSTARDLPREQGEAGFIIVAVLWIIAALATFASCYAIYVGNSALAARVSSDRLQSDALISAGLELTALQLTGRTPDDPRPTGDFRFQLAGANVAVNFRTEGARVDLNAATKELLAGLFETLGAKSSDAAYYADRIIGWRKKNEGAGQNKEADAYKDAGLKYLPRQSPFQNVAELRFVLGLPPELVESAMPFLTIYNGIPQIDVMAAPPEVIQSLPHMTPDLAKTLLDTRRTSDPKAIMSQLGQAKDSVSLDPRKANRVNMAIRLKDGRRVNAEAVILQNDKDTEPYAILAWSDDFDGVF</sequence>
<evidence type="ECO:0000256" key="2">
    <source>
        <dbReference type="ARBA" id="ARBA00007246"/>
    </source>
</evidence>
<keyword evidence="9 10" id="KW-0472">Membrane</keyword>
<evidence type="ECO:0000256" key="4">
    <source>
        <dbReference type="ARBA" id="ARBA00022475"/>
    </source>
</evidence>
<dbReference type="Pfam" id="PF21687">
    <property type="entry name" value="T2SSK_1st"/>
    <property type="match status" value="1"/>
</dbReference>
<feature type="domain" description="T2SS protein K first SAM-like" evidence="11">
    <location>
        <begin position="110"/>
        <end position="198"/>
    </location>
</feature>
<comment type="similarity">
    <text evidence="2">Belongs to the GSP K family.</text>
</comment>
<proteinExistence type="inferred from homology"/>